<organism evidence="1 2">
    <name type="scientific">Natronocella acetinitrilica</name>
    <dbReference type="NCBI Taxonomy" id="414046"/>
    <lineage>
        <taxon>Bacteria</taxon>
        <taxon>Pseudomonadati</taxon>
        <taxon>Pseudomonadota</taxon>
        <taxon>Gammaproteobacteria</taxon>
        <taxon>Chromatiales</taxon>
        <taxon>Ectothiorhodospiraceae</taxon>
        <taxon>Natronocella</taxon>
    </lineage>
</organism>
<gene>
    <name evidence="1" type="ORF">J2T57_001633</name>
</gene>
<comment type="caution">
    <text evidence="1">The sequence shown here is derived from an EMBL/GenBank/DDBJ whole genome shotgun (WGS) entry which is preliminary data.</text>
</comment>
<sequence length="50" mass="5563">MMTESEFQARRPAIRQALAAAVESTLARMGRRARGVSLLSVQAYEGRRGR</sequence>
<name>A0AAE3G4D2_9GAMM</name>
<evidence type="ECO:0000313" key="1">
    <source>
        <dbReference type="EMBL" id="MCP1674531.1"/>
    </source>
</evidence>
<dbReference type="Proteomes" id="UP001205843">
    <property type="component" value="Unassembled WGS sequence"/>
</dbReference>
<dbReference type="RefSeq" id="WP_253476593.1">
    <property type="nucleotide sequence ID" value="NZ_JALJXV010000003.1"/>
</dbReference>
<evidence type="ECO:0000313" key="2">
    <source>
        <dbReference type="Proteomes" id="UP001205843"/>
    </source>
</evidence>
<protein>
    <submittedName>
        <fullName evidence="1">Uncharacterized protein</fullName>
    </submittedName>
</protein>
<dbReference type="AlphaFoldDB" id="A0AAE3G4D2"/>
<keyword evidence="2" id="KW-1185">Reference proteome</keyword>
<reference evidence="1" key="1">
    <citation type="submission" date="2022-03" db="EMBL/GenBank/DDBJ databases">
        <title>Genomic Encyclopedia of Type Strains, Phase III (KMG-III): the genomes of soil and plant-associated and newly described type strains.</title>
        <authorList>
            <person name="Whitman W."/>
        </authorList>
    </citation>
    <scope>NUCLEOTIDE SEQUENCE</scope>
    <source>
        <strain evidence="1">ANL 6-2</strain>
    </source>
</reference>
<accession>A0AAE3G4D2</accession>
<proteinExistence type="predicted"/>
<dbReference type="EMBL" id="JALJXV010000003">
    <property type="protein sequence ID" value="MCP1674531.1"/>
    <property type="molecule type" value="Genomic_DNA"/>
</dbReference>